<reference evidence="1 2" key="1">
    <citation type="submission" date="2019-07" db="EMBL/GenBank/DDBJ databases">
        <title>Whole genome shotgun sequence of Marinococcus halophilus NBRC 102359.</title>
        <authorList>
            <person name="Hosoyama A."/>
            <person name="Uohara A."/>
            <person name="Ohji S."/>
            <person name="Ichikawa N."/>
        </authorList>
    </citation>
    <scope>NUCLEOTIDE SEQUENCE [LARGE SCALE GENOMIC DNA]</scope>
    <source>
        <strain evidence="1 2">NBRC 102359</strain>
    </source>
</reference>
<accession>A0A510Y4B5</accession>
<name>A0A510Y4B5_MARHA</name>
<gene>
    <name evidence="1" type="ORF">MHA01_10850</name>
</gene>
<protein>
    <submittedName>
        <fullName evidence="1">Uncharacterized protein</fullName>
    </submittedName>
</protein>
<dbReference type="OrthoDB" id="2963859at2"/>
<sequence>MPVFSYSAPAVGKSEKLLEIEDGHKYLGTMRRYFSKNFRGSPIYDVNVYMYDAAGDDKYVIEQLDFGMVRGYTWGVYKNDAEIGKIKSPRGLFKNHRIDVRVNDYPGISIKAKTRGKHLILDENENKIGETSSTNSVNKVYQGEISALVLPEPDILFYGVIHTFWCGMKRN</sequence>
<dbReference type="Proteomes" id="UP000321051">
    <property type="component" value="Unassembled WGS sequence"/>
</dbReference>
<dbReference type="STRING" id="1371.GCA_900166605_02589"/>
<organism evidence="1 2">
    <name type="scientific">Marinococcus halophilus</name>
    <dbReference type="NCBI Taxonomy" id="1371"/>
    <lineage>
        <taxon>Bacteria</taxon>
        <taxon>Bacillati</taxon>
        <taxon>Bacillota</taxon>
        <taxon>Bacilli</taxon>
        <taxon>Bacillales</taxon>
        <taxon>Bacillaceae</taxon>
        <taxon>Marinococcus</taxon>
    </lineage>
</organism>
<evidence type="ECO:0000313" key="2">
    <source>
        <dbReference type="Proteomes" id="UP000321051"/>
    </source>
</evidence>
<keyword evidence="2" id="KW-1185">Reference proteome</keyword>
<dbReference type="EMBL" id="BJUN01000005">
    <property type="protein sequence ID" value="GEK58180.1"/>
    <property type="molecule type" value="Genomic_DNA"/>
</dbReference>
<evidence type="ECO:0000313" key="1">
    <source>
        <dbReference type="EMBL" id="GEK58180.1"/>
    </source>
</evidence>
<dbReference type="RefSeq" id="WP_094908323.1">
    <property type="nucleotide sequence ID" value="NZ_BJUN01000005.1"/>
</dbReference>
<comment type="caution">
    <text evidence="1">The sequence shown here is derived from an EMBL/GenBank/DDBJ whole genome shotgun (WGS) entry which is preliminary data.</text>
</comment>
<proteinExistence type="predicted"/>
<dbReference type="AlphaFoldDB" id="A0A510Y4B5"/>